<accession>A0A074ZHV2</accession>
<dbReference type="Proteomes" id="UP000030641">
    <property type="component" value="Unassembled WGS sequence"/>
</dbReference>
<protein>
    <submittedName>
        <fullName evidence="1">Uncharacterized protein</fullName>
    </submittedName>
</protein>
<organism evidence="1 2">
    <name type="scientific">Aureobasidium subglaciale (strain EXF-2481)</name>
    <name type="common">Aureobasidium pullulans var. subglaciale</name>
    <dbReference type="NCBI Taxonomy" id="1043005"/>
    <lineage>
        <taxon>Eukaryota</taxon>
        <taxon>Fungi</taxon>
        <taxon>Dikarya</taxon>
        <taxon>Ascomycota</taxon>
        <taxon>Pezizomycotina</taxon>
        <taxon>Dothideomycetes</taxon>
        <taxon>Dothideomycetidae</taxon>
        <taxon>Dothideales</taxon>
        <taxon>Saccotheciaceae</taxon>
        <taxon>Aureobasidium</taxon>
    </lineage>
</organism>
<sequence length="236" mass="26740">MHLDRCLCEQLGHCKPDQHDGSNAPEEWWARRHVSRSYCLKQLPCVDEKWPSLYLLARTLVSSPDLARLVRHFKLSGHVPSSVWTDVCQTVLSHEDIARMRPKLRHDAHMSQEGWLHRLDHGCPDAFAALALTCLTGIQTLHLAPSFEDALAILGIPLLRQILPHVTRARVGTFDETVIMGSGRPPHVQADSFRNCSCYTFRVSALFLLTYLDLLLHFLGRTLPLLRSPRAWSPSS</sequence>
<dbReference type="InParanoid" id="A0A074ZHV2"/>
<dbReference type="AlphaFoldDB" id="A0A074ZHV2"/>
<dbReference type="EMBL" id="KL584752">
    <property type="protein sequence ID" value="KEQ98121.1"/>
    <property type="molecule type" value="Genomic_DNA"/>
</dbReference>
<dbReference type="HOGENOM" id="CLU_1175215_0_0_1"/>
<gene>
    <name evidence="1" type="ORF">AUEXF2481DRAFT_469624</name>
</gene>
<dbReference type="RefSeq" id="XP_013347012.1">
    <property type="nucleotide sequence ID" value="XM_013491558.1"/>
</dbReference>
<name>A0A074ZHV2_AURSE</name>
<dbReference type="GeneID" id="25368221"/>
<keyword evidence="2" id="KW-1185">Reference proteome</keyword>
<reference evidence="1 2" key="1">
    <citation type="journal article" date="2014" name="BMC Genomics">
        <title>Genome sequencing of four Aureobasidium pullulans varieties: biotechnological potential, stress tolerance, and description of new species.</title>
        <authorList>
            <person name="Gostin Ar C."/>
            <person name="Ohm R.A."/>
            <person name="Kogej T."/>
            <person name="Sonjak S."/>
            <person name="Turk M."/>
            <person name="Zajc J."/>
            <person name="Zalar P."/>
            <person name="Grube M."/>
            <person name="Sun H."/>
            <person name="Han J."/>
            <person name="Sharma A."/>
            <person name="Chiniquy J."/>
            <person name="Ngan C.Y."/>
            <person name="Lipzen A."/>
            <person name="Barry K."/>
            <person name="Grigoriev I.V."/>
            <person name="Gunde-Cimerman N."/>
        </authorList>
    </citation>
    <scope>NUCLEOTIDE SEQUENCE [LARGE SCALE GENOMIC DNA]</scope>
    <source>
        <strain evidence="1 2">EXF-2481</strain>
    </source>
</reference>
<dbReference type="OrthoDB" id="3927921at2759"/>
<evidence type="ECO:0000313" key="2">
    <source>
        <dbReference type="Proteomes" id="UP000030641"/>
    </source>
</evidence>
<proteinExistence type="predicted"/>
<evidence type="ECO:0000313" key="1">
    <source>
        <dbReference type="EMBL" id="KEQ98121.1"/>
    </source>
</evidence>